<keyword evidence="2" id="KW-1185">Reference proteome</keyword>
<dbReference type="OrthoDB" id="2748701at2759"/>
<name>A0A5C3MNT1_9AGAM</name>
<evidence type="ECO:0000313" key="2">
    <source>
        <dbReference type="Proteomes" id="UP000305948"/>
    </source>
</evidence>
<evidence type="ECO:0000313" key="1">
    <source>
        <dbReference type="EMBL" id="TFK47042.1"/>
    </source>
</evidence>
<reference evidence="1 2" key="1">
    <citation type="journal article" date="2019" name="Nat. Ecol. Evol.">
        <title>Megaphylogeny resolves global patterns of mushroom evolution.</title>
        <authorList>
            <person name="Varga T."/>
            <person name="Krizsan K."/>
            <person name="Foldi C."/>
            <person name="Dima B."/>
            <person name="Sanchez-Garcia M."/>
            <person name="Sanchez-Ramirez S."/>
            <person name="Szollosi G.J."/>
            <person name="Szarkandi J.G."/>
            <person name="Papp V."/>
            <person name="Albert L."/>
            <person name="Andreopoulos W."/>
            <person name="Angelini C."/>
            <person name="Antonin V."/>
            <person name="Barry K.W."/>
            <person name="Bougher N.L."/>
            <person name="Buchanan P."/>
            <person name="Buyck B."/>
            <person name="Bense V."/>
            <person name="Catcheside P."/>
            <person name="Chovatia M."/>
            <person name="Cooper J."/>
            <person name="Damon W."/>
            <person name="Desjardin D."/>
            <person name="Finy P."/>
            <person name="Geml J."/>
            <person name="Haridas S."/>
            <person name="Hughes K."/>
            <person name="Justo A."/>
            <person name="Karasinski D."/>
            <person name="Kautmanova I."/>
            <person name="Kiss B."/>
            <person name="Kocsube S."/>
            <person name="Kotiranta H."/>
            <person name="LaButti K.M."/>
            <person name="Lechner B.E."/>
            <person name="Liimatainen K."/>
            <person name="Lipzen A."/>
            <person name="Lukacs Z."/>
            <person name="Mihaltcheva S."/>
            <person name="Morgado L.N."/>
            <person name="Niskanen T."/>
            <person name="Noordeloos M.E."/>
            <person name="Ohm R.A."/>
            <person name="Ortiz-Santana B."/>
            <person name="Ovrebo C."/>
            <person name="Racz N."/>
            <person name="Riley R."/>
            <person name="Savchenko A."/>
            <person name="Shiryaev A."/>
            <person name="Soop K."/>
            <person name="Spirin V."/>
            <person name="Szebenyi C."/>
            <person name="Tomsovsky M."/>
            <person name="Tulloss R.E."/>
            <person name="Uehling J."/>
            <person name="Grigoriev I.V."/>
            <person name="Vagvolgyi C."/>
            <person name="Papp T."/>
            <person name="Martin F.M."/>
            <person name="Miettinen O."/>
            <person name="Hibbett D.S."/>
            <person name="Nagy L.G."/>
        </authorList>
    </citation>
    <scope>NUCLEOTIDE SEQUENCE [LARGE SCALE GENOMIC DNA]</scope>
    <source>
        <strain evidence="1 2">OMC1185</strain>
    </source>
</reference>
<dbReference type="Proteomes" id="UP000305948">
    <property type="component" value="Unassembled WGS sequence"/>
</dbReference>
<sequence>MDKLPLELLERIFSEACDDAGQTACALRLLCKSACALVEPFRFRSVAVSSFSLLVNHSG</sequence>
<dbReference type="EMBL" id="ML213526">
    <property type="protein sequence ID" value="TFK47042.1"/>
    <property type="molecule type" value="Genomic_DNA"/>
</dbReference>
<protein>
    <recommendedName>
        <fullName evidence="3">F-box domain-containing protein</fullName>
    </recommendedName>
</protein>
<organism evidence="1 2">
    <name type="scientific">Heliocybe sulcata</name>
    <dbReference type="NCBI Taxonomy" id="5364"/>
    <lineage>
        <taxon>Eukaryota</taxon>
        <taxon>Fungi</taxon>
        <taxon>Dikarya</taxon>
        <taxon>Basidiomycota</taxon>
        <taxon>Agaricomycotina</taxon>
        <taxon>Agaricomycetes</taxon>
        <taxon>Gloeophyllales</taxon>
        <taxon>Gloeophyllaceae</taxon>
        <taxon>Heliocybe</taxon>
    </lineage>
</organism>
<gene>
    <name evidence="1" type="ORF">OE88DRAFT_1666886</name>
</gene>
<accession>A0A5C3MNT1</accession>
<evidence type="ECO:0008006" key="3">
    <source>
        <dbReference type="Google" id="ProtNLM"/>
    </source>
</evidence>
<proteinExistence type="predicted"/>
<dbReference type="AlphaFoldDB" id="A0A5C3MNT1"/>